<dbReference type="EMBL" id="ML996580">
    <property type="protein sequence ID" value="KAF2754422.1"/>
    <property type="molecule type" value="Genomic_DNA"/>
</dbReference>
<sequence length="500" mass="54303">MGDLLEYLTSHEEAFKSRNRLSSLYSDFSQSATINPDGYQANIVAWKKALSNAAAAGAVPSQGAANDLLSISTGEQLSRALASKEWGRPLALGAVIHEAVTKKEMIPLKDFLSATTSIYHRSWALSPRQAIAWGLRQLGILGEESNSEHITTGKLVIVANLESVATAILKHIDSKSSIQRIYSHVGFLSEFGSINSSTHSLTASDLEVLLTYLARDKHAITYNSTTIKFAAPSSFVNPEPISQQDTVIASLRSLIDSLNNQITILGSRIASLDSQARASVASKSRNTALTALRSKKLAEVTLARRSDTLAQLERTYNSIEAATDNVEIVRVMEASAGVLRHLNKAVGGASGVEGVVDSLREEIENVEEISGMLNEVGGAVVDEGEVDEEFEALERAECEKIEIAQRAERERQEAMDVERTRIRMDELQNLDKAQKDKEQSASKVSSTPSDDILQKGIEGMEQLSISSAPENRISEADTFITARVKEKEPAPTSLAQHENA</sequence>
<reference evidence="2" key="1">
    <citation type="journal article" date="2020" name="Stud. Mycol.">
        <title>101 Dothideomycetes genomes: a test case for predicting lifestyles and emergence of pathogens.</title>
        <authorList>
            <person name="Haridas S."/>
            <person name="Albert R."/>
            <person name="Binder M."/>
            <person name="Bloem J."/>
            <person name="Labutti K."/>
            <person name="Salamov A."/>
            <person name="Andreopoulos B."/>
            <person name="Baker S."/>
            <person name="Barry K."/>
            <person name="Bills G."/>
            <person name="Bluhm B."/>
            <person name="Cannon C."/>
            <person name="Castanera R."/>
            <person name="Culley D."/>
            <person name="Daum C."/>
            <person name="Ezra D."/>
            <person name="Gonzalez J."/>
            <person name="Henrissat B."/>
            <person name="Kuo A."/>
            <person name="Liang C."/>
            <person name="Lipzen A."/>
            <person name="Lutzoni F."/>
            <person name="Magnuson J."/>
            <person name="Mondo S."/>
            <person name="Nolan M."/>
            <person name="Ohm R."/>
            <person name="Pangilinan J."/>
            <person name="Park H.-J."/>
            <person name="Ramirez L."/>
            <person name="Alfaro M."/>
            <person name="Sun H."/>
            <person name="Tritt A."/>
            <person name="Yoshinaga Y."/>
            <person name="Zwiers L.-H."/>
            <person name="Turgeon B."/>
            <person name="Goodwin S."/>
            <person name="Spatafora J."/>
            <person name="Crous P."/>
            <person name="Grigoriev I."/>
        </authorList>
    </citation>
    <scope>NUCLEOTIDE SEQUENCE</scope>
    <source>
        <strain evidence="2">CBS 121739</strain>
    </source>
</reference>
<evidence type="ECO:0008006" key="4">
    <source>
        <dbReference type="Google" id="ProtNLM"/>
    </source>
</evidence>
<dbReference type="OrthoDB" id="10250120at2759"/>
<dbReference type="AlphaFoldDB" id="A0A6A6VV33"/>
<dbReference type="GO" id="GO:0005771">
    <property type="term" value="C:multivesicular body"/>
    <property type="evidence" value="ECO:0007669"/>
    <property type="project" value="TreeGrafter"/>
</dbReference>
<gene>
    <name evidence="2" type="ORF">EJ05DRAFT_503958</name>
</gene>
<dbReference type="InterPro" id="IPR005024">
    <property type="entry name" value="Snf7_fam"/>
</dbReference>
<evidence type="ECO:0000256" key="1">
    <source>
        <dbReference type="SAM" id="MobiDB-lite"/>
    </source>
</evidence>
<dbReference type="GO" id="GO:0000815">
    <property type="term" value="C:ESCRT III complex"/>
    <property type="evidence" value="ECO:0007669"/>
    <property type="project" value="TreeGrafter"/>
</dbReference>
<dbReference type="Proteomes" id="UP000799437">
    <property type="component" value="Unassembled WGS sequence"/>
</dbReference>
<organism evidence="2 3">
    <name type="scientific">Pseudovirgaria hyperparasitica</name>
    <dbReference type="NCBI Taxonomy" id="470096"/>
    <lineage>
        <taxon>Eukaryota</taxon>
        <taxon>Fungi</taxon>
        <taxon>Dikarya</taxon>
        <taxon>Ascomycota</taxon>
        <taxon>Pezizomycotina</taxon>
        <taxon>Dothideomycetes</taxon>
        <taxon>Dothideomycetes incertae sedis</taxon>
        <taxon>Acrospermales</taxon>
        <taxon>Acrospermaceae</taxon>
        <taxon>Pseudovirgaria</taxon>
    </lineage>
</organism>
<dbReference type="GeneID" id="54488550"/>
<evidence type="ECO:0000313" key="2">
    <source>
        <dbReference type="EMBL" id="KAF2754422.1"/>
    </source>
</evidence>
<proteinExistence type="predicted"/>
<feature type="region of interest" description="Disordered" evidence="1">
    <location>
        <begin position="430"/>
        <end position="500"/>
    </location>
</feature>
<evidence type="ECO:0000313" key="3">
    <source>
        <dbReference type="Proteomes" id="UP000799437"/>
    </source>
</evidence>
<dbReference type="RefSeq" id="XP_033596873.1">
    <property type="nucleotide sequence ID" value="XM_033747496.1"/>
</dbReference>
<name>A0A6A6VV33_9PEZI</name>
<accession>A0A6A6VV33</accession>
<dbReference type="PANTHER" id="PTHR22761">
    <property type="entry name" value="CHARGED MULTIVESICULAR BODY PROTEIN"/>
    <property type="match status" value="1"/>
</dbReference>
<dbReference type="GO" id="GO:0032511">
    <property type="term" value="P:late endosome to vacuole transport via multivesicular body sorting pathway"/>
    <property type="evidence" value="ECO:0007669"/>
    <property type="project" value="TreeGrafter"/>
</dbReference>
<protein>
    <recommendedName>
        <fullName evidence="4">Snf7-domain-containing protein</fullName>
    </recommendedName>
</protein>
<dbReference type="GO" id="GO:0009898">
    <property type="term" value="C:cytoplasmic side of plasma membrane"/>
    <property type="evidence" value="ECO:0007669"/>
    <property type="project" value="TreeGrafter"/>
</dbReference>
<dbReference type="PANTHER" id="PTHR22761:SF18">
    <property type="entry name" value="SORTING PROTEIN SNF7 FAMILY PROTEIN, PUTATIVE (AFU_ORTHOLOGUE AFUA_2G16692)-RELATED"/>
    <property type="match status" value="1"/>
</dbReference>
<dbReference type="Pfam" id="PF03357">
    <property type="entry name" value="Snf7"/>
    <property type="match status" value="1"/>
</dbReference>
<dbReference type="GO" id="GO:0006900">
    <property type="term" value="P:vesicle budding from membrane"/>
    <property type="evidence" value="ECO:0007669"/>
    <property type="project" value="TreeGrafter"/>
</dbReference>
<dbReference type="Gene3D" id="6.10.140.1230">
    <property type="match status" value="1"/>
</dbReference>
<keyword evidence="3" id="KW-1185">Reference proteome</keyword>